<feature type="domain" description="Endonuclease/exonuclease/phosphatase" evidence="2">
    <location>
        <begin position="65"/>
        <end position="266"/>
    </location>
</feature>
<keyword evidence="3" id="KW-0378">Hydrolase</keyword>
<feature type="signal peptide" evidence="1">
    <location>
        <begin position="1"/>
        <end position="26"/>
    </location>
</feature>
<dbReference type="InterPro" id="IPR005135">
    <property type="entry name" value="Endo/exonuclease/phosphatase"/>
</dbReference>
<dbReference type="GO" id="GO:0004519">
    <property type="term" value="F:endonuclease activity"/>
    <property type="evidence" value="ECO:0007669"/>
    <property type="project" value="UniProtKB-KW"/>
</dbReference>
<keyword evidence="1" id="KW-0732">Signal</keyword>
<proteinExistence type="predicted"/>
<comment type="caution">
    <text evidence="3">The sequence shown here is derived from an EMBL/GenBank/DDBJ whole genome shotgun (WGS) entry which is preliminary data.</text>
</comment>
<sequence>MRTKSCLTAALLAVALTASLTGTASAHQHRHHAKHHRHHHAEHRHQVVPQRLHLAQANLKQGEAKFAADLAEVTEGRPDFVTLNEAGYRTDEEIRPQGYDAYRGLSSPYTRETPVLWRKHRWEAIGHGTRWMTRRQVRWGQRAVNWVTLRSTRTGNVVSVVSAHPAPTLPRTEGLLPKFAKHLVTVVTHLEKRGPVLVGGDLNSHYTSSLFPRTIFDKGGLTSTYATFGMPVGGTGDHGGATIDYLLYTSGLVPKEQSTAELHSDHDAVFGTFKLGS</sequence>
<dbReference type="InterPro" id="IPR036691">
    <property type="entry name" value="Endo/exonu/phosph_ase_sf"/>
</dbReference>
<dbReference type="RefSeq" id="WP_224123386.1">
    <property type="nucleotide sequence ID" value="NZ_JAIQZJ010000007.1"/>
</dbReference>
<evidence type="ECO:0000259" key="2">
    <source>
        <dbReference type="Pfam" id="PF03372"/>
    </source>
</evidence>
<name>A0ABS7UDD5_9ACTN</name>
<dbReference type="SUPFAM" id="SSF56219">
    <property type="entry name" value="DNase I-like"/>
    <property type="match status" value="1"/>
</dbReference>
<evidence type="ECO:0000313" key="3">
    <source>
        <dbReference type="EMBL" id="MBZ5739013.1"/>
    </source>
</evidence>
<dbReference type="Gene3D" id="3.60.10.10">
    <property type="entry name" value="Endonuclease/exonuclease/phosphatase"/>
    <property type="match status" value="1"/>
</dbReference>
<reference evidence="3 4" key="1">
    <citation type="submission" date="2021-09" db="EMBL/GenBank/DDBJ databases">
        <title>Whole genome sequence of Nocardioides sp. GBK3QG-3.</title>
        <authorList>
            <person name="Tuo L."/>
        </authorList>
    </citation>
    <scope>NUCLEOTIDE SEQUENCE [LARGE SCALE GENOMIC DNA]</scope>
    <source>
        <strain evidence="3 4">GBK3QG-3</strain>
    </source>
</reference>
<feature type="chain" id="PRO_5045168492" evidence="1">
    <location>
        <begin position="27"/>
        <end position="277"/>
    </location>
</feature>
<evidence type="ECO:0000256" key="1">
    <source>
        <dbReference type="SAM" id="SignalP"/>
    </source>
</evidence>
<organism evidence="3 4">
    <name type="scientific">Nocardioides mangrovi</name>
    <dbReference type="NCBI Taxonomy" id="2874580"/>
    <lineage>
        <taxon>Bacteria</taxon>
        <taxon>Bacillati</taxon>
        <taxon>Actinomycetota</taxon>
        <taxon>Actinomycetes</taxon>
        <taxon>Propionibacteriales</taxon>
        <taxon>Nocardioidaceae</taxon>
        <taxon>Nocardioides</taxon>
    </lineage>
</organism>
<accession>A0ABS7UDD5</accession>
<dbReference type="Pfam" id="PF03372">
    <property type="entry name" value="Exo_endo_phos"/>
    <property type="match status" value="1"/>
</dbReference>
<protein>
    <submittedName>
        <fullName evidence="3">Endonuclease/exonuclease/phosphatase family protein</fullName>
    </submittedName>
</protein>
<evidence type="ECO:0000313" key="4">
    <source>
        <dbReference type="Proteomes" id="UP000780875"/>
    </source>
</evidence>
<dbReference type="Proteomes" id="UP000780875">
    <property type="component" value="Unassembled WGS sequence"/>
</dbReference>
<keyword evidence="3" id="KW-0540">Nuclease</keyword>
<keyword evidence="4" id="KW-1185">Reference proteome</keyword>
<keyword evidence="3" id="KW-0255">Endonuclease</keyword>
<gene>
    <name evidence="3" type="ORF">K8U61_12625</name>
</gene>
<dbReference type="EMBL" id="JAIQZJ010000007">
    <property type="protein sequence ID" value="MBZ5739013.1"/>
    <property type="molecule type" value="Genomic_DNA"/>
</dbReference>